<gene>
    <name evidence="3" type="ORF">ElyMa_002547500</name>
</gene>
<dbReference type="PROSITE" id="PS50234">
    <property type="entry name" value="VWFA"/>
    <property type="match status" value="1"/>
</dbReference>
<dbReference type="InterPro" id="IPR002035">
    <property type="entry name" value="VWF_A"/>
</dbReference>
<dbReference type="InterPro" id="IPR036465">
    <property type="entry name" value="vWFA_dom_sf"/>
</dbReference>
<dbReference type="InterPro" id="IPR050934">
    <property type="entry name" value="ITIH"/>
</dbReference>
<dbReference type="Gene3D" id="3.40.50.410">
    <property type="entry name" value="von Willebrand factor, type A domain"/>
    <property type="match status" value="1"/>
</dbReference>
<evidence type="ECO:0000256" key="1">
    <source>
        <dbReference type="SAM" id="MobiDB-lite"/>
    </source>
</evidence>
<dbReference type="Pfam" id="PF00092">
    <property type="entry name" value="VWA"/>
    <property type="match status" value="1"/>
</dbReference>
<evidence type="ECO:0000313" key="3">
    <source>
        <dbReference type="EMBL" id="GFR89653.1"/>
    </source>
</evidence>
<dbReference type="EMBL" id="BMAT01005247">
    <property type="protein sequence ID" value="GFR89653.1"/>
    <property type="molecule type" value="Genomic_DNA"/>
</dbReference>
<feature type="domain" description="VWFA" evidence="2">
    <location>
        <begin position="72"/>
        <end position="250"/>
    </location>
</feature>
<evidence type="ECO:0000259" key="2">
    <source>
        <dbReference type="PROSITE" id="PS50234"/>
    </source>
</evidence>
<feature type="compositionally biased region" description="Basic residues" evidence="1">
    <location>
        <begin position="471"/>
        <end position="480"/>
    </location>
</feature>
<organism evidence="3 4">
    <name type="scientific">Elysia marginata</name>
    <dbReference type="NCBI Taxonomy" id="1093978"/>
    <lineage>
        <taxon>Eukaryota</taxon>
        <taxon>Metazoa</taxon>
        <taxon>Spiralia</taxon>
        <taxon>Lophotrochozoa</taxon>
        <taxon>Mollusca</taxon>
        <taxon>Gastropoda</taxon>
        <taxon>Heterobranchia</taxon>
        <taxon>Euthyneura</taxon>
        <taxon>Panpulmonata</taxon>
        <taxon>Sacoglossa</taxon>
        <taxon>Placobranchoidea</taxon>
        <taxon>Plakobranchidae</taxon>
        <taxon>Elysia</taxon>
    </lineage>
</organism>
<dbReference type="AlphaFoldDB" id="A0AAV4GVX4"/>
<accession>A0AAV4GVX4</accession>
<dbReference type="PANTHER" id="PTHR10338">
    <property type="entry name" value="INTER-ALPHA-TRYPSIN INHIBITOR HEAVY CHAIN FAMILY MEMBER"/>
    <property type="match status" value="1"/>
</dbReference>
<feature type="region of interest" description="Disordered" evidence="1">
    <location>
        <begin position="686"/>
        <end position="715"/>
    </location>
</feature>
<protein>
    <submittedName>
        <fullName evidence="3">Inter-alpha-trypsin inhibitor heavy chain H3</fullName>
    </submittedName>
</protein>
<dbReference type="PANTHER" id="PTHR10338:SF108">
    <property type="entry name" value="INTER-ALPHA-TRYPSIN INHIBITOR HEAVY CHAIN H4-LIKE PROTEIN"/>
    <property type="match status" value="1"/>
</dbReference>
<feature type="region of interest" description="Disordered" evidence="1">
    <location>
        <begin position="465"/>
        <end position="504"/>
    </location>
</feature>
<dbReference type="SUPFAM" id="SSF53300">
    <property type="entry name" value="vWA-like"/>
    <property type="match status" value="1"/>
</dbReference>
<name>A0AAV4GVX4_9GAST</name>
<dbReference type="SMART" id="SM00327">
    <property type="entry name" value="VWA"/>
    <property type="match status" value="1"/>
</dbReference>
<evidence type="ECO:0000313" key="4">
    <source>
        <dbReference type="Proteomes" id="UP000762676"/>
    </source>
</evidence>
<keyword evidence="4" id="KW-1185">Reference proteome</keyword>
<comment type="caution">
    <text evidence="3">The sequence shown here is derived from an EMBL/GenBank/DDBJ whole genome shotgun (WGS) entry which is preliminary data.</text>
</comment>
<feature type="compositionally biased region" description="Low complexity" evidence="1">
    <location>
        <begin position="481"/>
        <end position="504"/>
    </location>
</feature>
<proteinExistence type="predicted"/>
<dbReference type="Proteomes" id="UP000762676">
    <property type="component" value="Unassembled WGS sequence"/>
</dbReference>
<sequence>MLNQVYCGLIVMVSLTTASFPPMTFTGLKMPPEPPQPKANASKPTKGDILVVDGYFVHFIAPDSLPQTLPKDIIFVLDVSGSMSGKKIEQLKVAMKTILSDLKSKDRFNIITFSSGTFKWMEGLVDADETNVAAAQRHVEAMTANGMTNINAALLKALAELKFRQDKNRVGMVFFLTDGNPTQGETDAEKIARNVLNANEGTAAIFSLAFGDGADYVSLKTLSAQNLGFARKIYEAADADLQVSSLYDEISAVSIKDMSIKYQNSSVDEFTLTETEFPIVFNGSEIMVCGFLTKDFRTLKYEISGLESLGEVDISAEVDSVDVMIVNQEEQTDKLFTGPRDFAGMVERMWAYQTIRQLLRQKQKDAGDIGKVKKLDKKILELSLKYKFVTPLTSMVVTKPDKGETEIREADLDDRTYEDYKPMRSSNFQSRQGLLKHNPMPSMRKVGASSAYYGPMFDPVPGFASQNSMRGKVRHNKKKMTTTTTTTTTSSPIKLPKSSTTTKPKVQGTIQYSTLKLVTVTKHPDASPYICMVPKHWSYGNIVLFAGQNKIQVLLKLCPKRQCKKQPSLRSLKFSSGRTATEVQLNGDRQWRYRSSAAFHVSVMSNNKLEVSSPDLNATIEWTQQGQVAEYKVGLTLKQSKKDSGLFGALLPQSAQHLKSLRRRMSKRVCKDVNSAFSVLINRRKAKMYSPKNQRKTRRNRNSRLGKKRSTSNRQ</sequence>
<reference evidence="3 4" key="1">
    <citation type="journal article" date="2021" name="Elife">
        <title>Chloroplast acquisition without the gene transfer in kleptoplastic sea slugs, Plakobranchus ocellatus.</title>
        <authorList>
            <person name="Maeda T."/>
            <person name="Takahashi S."/>
            <person name="Yoshida T."/>
            <person name="Shimamura S."/>
            <person name="Takaki Y."/>
            <person name="Nagai Y."/>
            <person name="Toyoda A."/>
            <person name="Suzuki Y."/>
            <person name="Arimoto A."/>
            <person name="Ishii H."/>
            <person name="Satoh N."/>
            <person name="Nishiyama T."/>
            <person name="Hasebe M."/>
            <person name="Maruyama T."/>
            <person name="Minagawa J."/>
            <person name="Obokata J."/>
            <person name="Shigenobu S."/>
        </authorList>
    </citation>
    <scope>NUCLEOTIDE SEQUENCE [LARGE SCALE GENOMIC DNA]</scope>
</reference>